<dbReference type="AlphaFoldDB" id="A0AAD6YC14"/>
<sequence length="120" mass="12449">MHARFQKAAPPTLSTRSQHIESEQHGFLPQLRLCGRSGGFAGGLAVLRSCGQLCGLAGILAVLQAVGQAGESATSGQGRQASSSRQRQGGAEAGRRRGREAQEAGDGQSARQAEVEALRP</sequence>
<feature type="compositionally biased region" description="Basic and acidic residues" evidence="1">
    <location>
        <begin position="93"/>
        <end position="102"/>
    </location>
</feature>
<comment type="caution">
    <text evidence="2">The sequence shown here is derived from an EMBL/GenBank/DDBJ whole genome shotgun (WGS) entry which is preliminary data.</text>
</comment>
<reference evidence="2" key="1">
    <citation type="submission" date="2023-03" db="EMBL/GenBank/DDBJ databases">
        <title>Massive genome expansion in bonnet fungi (Mycena s.s.) driven by repeated elements and novel gene families across ecological guilds.</title>
        <authorList>
            <consortium name="Lawrence Berkeley National Laboratory"/>
            <person name="Harder C.B."/>
            <person name="Miyauchi S."/>
            <person name="Viragh M."/>
            <person name="Kuo A."/>
            <person name="Thoen E."/>
            <person name="Andreopoulos B."/>
            <person name="Lu D."/>
            <person name="Skrede I."/>
            <person name="Drula E."/>
            <person name="Henrissat B."/>
            <person name="Morin E."/>
            <person name="Kohler A."/>
            <person name="Barry K."/>
            <person name="LaButti K."/>
            <person name="Morin E."/>
            <person name="Salamov A."/>
            <person name="Lipzen A."/>
            <person name="Mereny Z."/>
            <person name="Hegedus B."/>
            <person name="Baldrian P."/>
            <person name="Stursova M."/>
            <person name="Weitz H."/>
            <person name="Taylor A."/>
            <person name="Grigoriev I.V."/>
            <person name="Nagy L.G."/>
            <person name="Martin F."/>
            <person name="Kauserud H."/>
        </authorList>
    </citation>
    <scope>NUCLEOTIDE SEQUENCE</scope>
    <source>
        <strain evidence="2">9144</strain>
    </source>
</reference>
<dbReference type="EMBL" id="JARJCW010000046">
    <property type="protein sequence ID" value="KAJ7204848.1"/>
    <property type="molecule type" value="Genomic_DNA"/>
</dbReference>
<proteinExistence type="predicted"/>
<accession>A0AAD6YC14</accession>
<evidence type="ECO:0000313" key="2">
    <source>
        <dbReference type="EMBL" id="KAJ7204848.1"/>
    </source>
</evidence>
<keyword evidence="3" id="KW-1185">Reference proteome</keyword>
<protein>
    <submittedName>
        <fullName evidence="2">Uncharacterized protein</fullName>
    </submittedName>
</protein>
<feature type="region of interest" description="Disordered" evidence="1">
    <location>
        <begin position="1"/>
        <end position="22"/>
    </location>
</feature>
<evidence type="ECO:0000313" key="3">
    <source>
        <dbReference type="Proteomes" id="UP001219525"/>
    </source>
</evidence>
<dbReference type="Proteomes" id="UP001219525">
    <property type="component" value="Unassembled WGS sequence"/>
</dbReference>
<gene>
    <name evidence="2" type="ORF">GGX14DRAFT_398175</name>
</gene>
<feature type="compositionally biased region" description="Low complexity" evidence="1">
    <location>
        <begin position="75"/>
        <end position="90"/>
    </location>
</feature>
<feature type="region of interest" description="Disordered" evidence="1">
    <location>
        <begin position="70"/>
        <end position="120"/>
    </location>
</feature>
<name>A0AAD6YC14_9AGAR</name>
<organism evidence="2 3">
    <name type="scientific">Mycena pura</name>
    <dbReference type="NCBI Taxonomy" id="153505"/>
    <lineage>
        <taxon>Eukaryota</taxon>
        <taxon>Fungi</taxon>
        <taxon>Dikarya</taxon>
        <taxon>Basidiomycota</taxon>
        <taxon>Agaricomycotina</taxon>
        <taxon>Agaricomycetes</taxon>
        <taxon>Agaricomycetidae</taxon>
        <taxon>Agaricales</taxon>
        <taxon>Marasmiineae</taxon>
        <taxon>Mycenaceae</taxon>
        <taxon>Mycena</taxon>
    </lineage>
</organism>
<evidence type="ECO:0000256" key="1">
    <source>
        <dbReference type="SAM" id="MobiDB-lite"/>
    </source>
</evidence>